<evidence type="ECO:0000256" key="2">
    <source>
        <dbReference type="ARBA" id="ARBA00022578"/>
    </source>
</evidence>
<dbReference type="EMBL" id="AP026074">
    <property type="protein sequence ID" value="BDM74917.1"/>
    <property type="molecule type" value="Genomic_DNA"/>
</dbReference>
<keyword evidence="5" id="KW-0175">Coiled coil</keyword>
<keyword evidence="8" id="KW-0614">Plasmid</keyword>
<evidence type="ECO:0000256" key="3">
    <source>
        <dbReference type="ARBA" id="ARBA00023125"/>
    </source>
</evidence>
<dbReference type="InterPro" id="IPR047653">
    <property type="entry name" value="Tn3-like_transpos"/>
</dbReference>
<dbReference type="Proteomes" id="UP001059597">
    <property type="component" value="Plasmid SNP1"/>
</dbReference>
<geneLocation type="plasmid" evidence="8 9">
    <name>SNP1</name>
</geneLocation>
<evidence type="ECO:0000256" key="5">
    <source>
        <dbReference type="SAM" id="Coils"/>
    </source>
</evidence>
<dbReference type="Pfam" id="PF13700">
    <property type="entry name" value="DUF4158"/>
    <property type="match status" value="1"/>
</dbReference>
<dbReference type="InterPro" id="IPR002513">
    <property type="entry name" value="Tn3_Tnp_DDE_dom"/>
</dbReference>
<reference evidence="8" key="1">
    <citation type="submission" date="2022-06" db="EMBL/GenBank/DDBJ databases">
        <title>Complete genome sequence of Streptomyces nigrescens HEK616.</title>
        <authorList>
            <person name="Asamizu S."/>
            <person name="Onaka H."/>
        </authorList>
    </citation>
    <scope>NUCLEOTIDE SEQUENCE</scope>
    <source>
        <strain evidence="8">HEK616</strain>
        <plasmid evidence="8">SNP1</plasmid>
    </source>
</reference>
<keyword evidence="3" id="KW-0238">DNA-binding</keyword>
<evidence type="ECO:0008006" key="10">
    <source>
        <dbReference type="Google" id="ProtNLM"/>
    </source>
</evidence>
<dbReference type="NCBIfam" id="NF033527">
    <property type="entry name" value="transpos_Tn3"/>
    <property type="match status" value="1"/>
</dbReference>
<accession>A0ABN6R978</accession>
<keyword evidence="2" id="KW-0815">Transposition</keyword>
<evidence type="ECO:0000259" key="6">
    <source>
        <dbReference type="Pfam" id="PF01526"/>
    </source>
</evidence>
<evidence type="ECO:0000259" key="7">
    <source>
        <dbReference type="Pfam" id="PF13700"/>
    </source>
</evidence>
<feature type="coiled-coil region" evidence="5">
    <location>
        <begin position="293"/>
        <end position="320"/>
    </location>
</feature>
<proteinExistence type="inferred from homology"/>
<name>A0ABN6R978_STRNI</name>
<keyword evidence="9" id="KW-1185">Reference proteome</keyword>
<evidence type="ECO:0000313" key="8">
    <source>
        <dbReference type="EMBL" id="BDM74917.1"/>
    </source>
</evidence>
<comment type="similarity">
    <text evidence="1">Belongs to the transposase 7 family.</text>
</comment>
<dbReference type="Pfam" id="PF01526">
    <property type="entry name" value="DDE_Tnp_Tn3"/>
    <property type="match status" value="1"/>
</dbReference>
<gene>
    <name evidence="8" type="ORF">HEK616_84040</name>
</gene>
<evidence type="ECO:0000256" key="1">
    <source>
        <dbReference type="ARBA" id="ARBA00009402"/>
    </source>
</evidence>
<feature type="domain" description="Tn3 transposase DDE" evidence="6">
    <location>
        <begin position="645"/>
        <end position="1034"/>
    </location>
</feature>
<keyword evidence="4" id="KW-0233">DNA recombination</keyword>
<feature type="domain" description="DUF4158" evidence="7">
    <location>
        <begin position="1"/>
        <end position="163"/>
    </location>
</feature>
<evidence type="ECO:0000256" key="4">
    <source>
        <dbReference type="ARBA" id="ARBA00023172"/>
    </source>
</evidence>
<dbReference type="InterPro" id="IPR025296">
    <property type="entry name" value="DUF4158"/>
</dbReference>
<evidence type="ECO:0000313" key="9">
    <source>
        <dbReference type="Proteomes" id="UP001059597"/>
    </source>
</evidence>
<dbReference type="RefSeq" id="WP_261958333.1">
    <property type="nucleotide sequence ID" value="NZ_AP026074.1"/>
</dbReference>
<organism evidence="8 9">
    <name type="scientific">Streptomyces nigrescens</name>
    <dbReference type="NCBI Taxonomy" id="1920"/>
    <lineage>
        <taxon>Bacteria</taxon>
        <taxon>Bacillati</taxon>
        <taxon>Actinomycetota</taxon>
        <taxon>Actinomycetes</taxon>
        <taxon>Kitasatosporales</taxon>
        <taxon>Streptomycetaceae</taxon>
        <taxon>Streptomyces</taxon>
    </lineage>
</organism>
<protein>
    <recommendedName>
        <fullName evidence="10">Tn3 family transposase</fullName>
    </recommendedName>
</protein>
<sequence>MTSIERTAYPRFKRLITAHELHLFFSPTSDELEWAAGATDGDEHLLALLLMLKSYQRMGCFPALEDVPDQVVEFVRRQVELPEGTLPVYRAERTAKHHRGLVRKRVGVAYDQAEARRIAEQSIRKEAAAKNRPADLINIALEKVVEAGLELPGFSTFDKMASKIRTEVNASICEGIHDRMSPLQRTELLRLLEERDADGTTLFNRLKKPAKGPSWSHFKNLTKRMEWLEGLGDSAVWMDGVAARKITDFAGEADAGDAPALRDYTPVKRLALISCLVHKARMRVRDDLATMFCKRVATKVKKAKTELEEIRLAEREITEALIGNYRVVLKDIDADGPAQLALAKAAEMTAETRAALEGLDEEASADEVVRRLGGKVSPALLAFVKALVVQAGGLATVTKTVEGFGGFARQYEQIEKVSAHHGNVWEPLLYGQIGRDRAVMFDLAEKLEFTATSEDGRVLDALAHAQRHQGARGEYITAFDEEGKEVDVSFATQNWRKVVVDKTRTGQFVRKHFEAMVFTYLAEELRCGDVAVLGSEEYADWSQQLLVWEVVQDKLADYLVEVGLCEPGETAGFDAQFFRRQLEDKLRGAAAAADAGYPDNEGLVIGPETGIPSLKPHRAEGLTPSAKRLEQEIKARMPERTLIGILSRTAYWVEWWRRFGPASGNEPKLADPFGRYIITTFVKGTNMGPYEAARHIPGVSGHELSYTANRHFSIVLLNEAIADLVNAHARLDISQAWGDGTTAAADGTHMDTYLDNLLAETSVRYGKPGGIAYHHISDTYIALFTHFIPCGVWEAVYIIEGLLKNTSEVQPTTVHADTQGQSQPVFALAHLLGFDLMPRIRNWKGMTFYRPAKRAEYVHIDALFGEPGKNTVDFDLIESQFRHLMRAAVSVREGAISSSTLLKRLRSGSKKNATYAAFREVGRVIRTVQLLRYLSDAPLRRRVSAATNKVEAFNGFSQWLGFGNRGVITDNDPVEQEKAMKFNALLTNAVTFHNALDIAEIVRQLLEEGWTIEPEDLAHISPYLTEHINRFGEYSTHELGIQPEAYETKLDVDFTLLREQDLTAVGLGQAA</sequence>